<dbReference type="AlphaFoldDB" id="A0A4Y2PKM7"/>
<feature type="region of interest" description="Disordered" evidence="1">
    <location>
        <begin position="57"/>
        <end position="97"/>
    </location>
</feature>
<feature type="compositionally biased region" description="Polar residues" evidence="1">
    <location>
        <begin position="74"/>
        <end position="90"/>
    </location>
</feature>
<keyword evidence="3" id="KW-1185">Reference proteome</keyword>
<evidence type="ECO:0000313" key="2">
    <source>
        <dbReference type="EMBL" id="GBN51682.1"/>
    </source>
</evidence>
<sequence>MGTKKVPPRKTNYDTGVPGNNIVFKMYTGFCPGLTEQVGVSYAWATYAAMSKDPKLGKRLAPIKAPQEKYKAKSPSQGQGSDNPSLGRSTKNYEKLF</sequence>
<dbReference type="EMBL" id="BGPR01011511">
    <property type="protein sequence ID" value="GBN51682.1"/>
    <property type="molecule type" value="Genomic_DNA"/>
</dbReference>
<comment type="caution">
    <text evidence="2">The sequence shown here is derived from an EMBL/GenBank/DDBJ whole genome shotgun (WGS) entry which is preliminary data.</text>
</comment>
<reference evidence="2 3" key="1">
    <citation type="journal article" date="2019" name="Sci. Rep.">
        <title>Orb-weaving spider Araneus ventricosus genome elucidates the spidroin gene catalogue.</title>
        <authorList>
            <person name="Kono N."/>
            <person name="Nakamura H."/>
            <person name="Ohtoshi R."/>
            <person name="Moran D.A.P."/>
            <person name="Shinohara A."/>
            <person name="Yoshida Y."/>
            <person name="Fujiwara M."/>
            <person name="Mori M."/>
            <person name="Tomita M."/>
            <person name="Arakawa K."/>
        </authorList>
    </citation>
    <scope>NUCLEOTIDE SEQUENCE [LARGE SCALE GENOMIC DNA]</scope>
</reference>
<organism evidence="2 3">
    <name type="scientific">Araneus ventricosus</name>
    <name type="common">Orbweaver spider</name>
    <name type="synonym">Epeira ventricosa</name>
    <dbReference type="NCBI Taxonomy" id="182803"/>
    <lineage>
        <taxon>Eukaryota</taxon>
        <taxon>Metazoa</taxon>
        <taxon>Ecdysozoa</taxon>
        <taxon>Arthropoda</taxon>
        <taxon>Chelicerata</taxon>
        <taxon>Arachnida</taxon>
        <taxon>Araneae</taxon>
        <taxon>Araneomorphae</taxon>
        <taxon>Entelegynae</taxon>
        <taxon>Araneoidea</taxon>
        <taxon>Araneidae</taxon>
        <taxon>Araneus</taxon>
    </lineage>
</organism>
<evidence type="ECO:0000313" key="3">
    <source>
        <dbReference type="Proteomes" id="UP000499080"/>
    </source>
</evidence>
<gene>
    <name evidence="2" type="ORF">AVEN_28406_1</name>
</gene>
<dbReference type="OrthoDB" id="2019884at2759"/>
<proteinExistence type="predicted"/>
<protein>
    <submittedName>
        <fullName evidence="2">Uncharacterized protein</fullName>
    </submittedName>
</protein>
<evidence type="ECO:0000256" key="1">
    <source>
        <dbReference type="SAM" id="MobiDB-lite"/>
    </source>
</evidence>
<name>A0A4Y2PKM7_ARAVE</name>
<dbReference type="Proteomes" id="UP000499080">
    <property type="component" value="Unassembled WGS sequence"/>
</dbReference>
<accession>A0A4Y2PKM7</accession>